<organism evidence="2 3">
    <name type="scientific">Candidatus Berkelbacteria bacterium CG03_land_8_20_14_0_80_40_36</name>
    <dbReference type="NCBI Taxonomy" id="1974509"/>
    <lineage>
        <taxon>Bacteria</taxon>
        <taxon>Candidatus Berkelbacteria</taxon>
    </lineage>
</organism>
<gene>
    <name evidence="2" type="ORF">COS38_01320</name>
</gene>
<dbReference type="EMBL" id="PEUM01000034">
    <property type="protein sequence ID" value="PIV25495.1"/>
    <property type="molecule type" value="Genomic_DNA"/>
</dbReference>
<proteinExistence type="predicted"/>
<dbReference type="AlphaFoldDB" id="A0A2M7CIN3"/>
<evidence type="ECO:0000256" key="1">
    <source>
        <dbReference type="SAM" id="Phobius"/>
    </source>
</evidence>
<sequence>MKYLIAVAGLGVVLFFFKGLFFCLEQAVWAGDVPAQIRLGVEFIGAVALCALVVCGQLEHWCPRQR</sequence>
<keyword evidence="1" id="KW-0472">Membrane</keyword>
<evidence type="ECO:0000313" key="3">
    <source>
        <dbReference type="Proteomes" id="UP000229966"/>
    </source>
</evidence>
<comment type="caution">
    <text evidence="2">The sequence shown here is derived from an EMBL/GenBank/DDBJ whole genome shotgun (WGS) entry which is preliminary data.</text>
</comment>
<evidence type="ECO:0000313" key="2">
    <source>
        <dbReference type="EMBL" id="PIV25495.1"/>
    </source>
</evidence>
<keyword evidence="1" id="KW-0812">Transmembrane</keyword>
<feature type="transmembrane region" description="Helical" evidence="1">
    <location>
        <begin position="39"/>
        <end position="58"/>
    </location>
</feature>
<accession>A0A2M7CIN3</accession>
<dbReference type="Proteomes" id="UP000229966">
    <property type="component" value="Unassembled WGS sequence"/>
</dbReference>
<name>A0A2M7CIN3_9BACT</name>
<keyword evidence="1" id="KW-1133">Transmembrane helix</keyword>
<reference evidence="3" key="1">
    <citation type="submission" date="2017-09" db="EMBL/GenBank/DDBJ databases">
        <title>Depth-based differentiation of microbial function through sediment-hosted aquifers and enrichment of novel symbionts in the deep terrestrial subsurface.</title>
        <authorList>
            <person name="Probst A.J."/>
            <person name="Ladd B."/>
            <person name="Jarett J.K."/>
            <person name="Geller-Mcgrath D.E."/>
            <person name="Sieber C.M.K."/>
            <person name="Emerson J.B."/>
            <person name="Anantharaman K."/>
            <person name="Thomas B.C."/>
            <person name="Malmstrom R."/>
            <person name="Stieglmeier M."/>
            <person name="Klingl A."/>
            <person name="Woyke T."/>
            <person name="Ryan C.M."/>
            <person name="Banfield J.F."/>
        </authorList>
    </citation>
    <scope>NUCLEOTIDE SEQUENCE [LARGE SCALE GENOMIC DNA]</scope>
</reference>
<protein>
    <submittedName>
        <fullName evidence="2">Uncharacterized protein</fullName>
    </submittedName>
</protein>